<evidence type="ECO:0000313" key="1">
    <source>
        <dbReference type="EMBL" id="KAI9443684.1"/>
    </source>
</evidence>
<sequence>MMLAKYSCFAIPSICAICAICSSSCRSRGHAVDEVRTISSLGNYQRSDCNEGLCGLTLKTIHSACRTPWSCLYGLHEATTWEHSSSHSFLPPLLHPLSSPQCFSFSPFLAALTLTSGSQTVALRGVHRDCRSPAASPHRMVIHFSLKRRANHLECPFGLHNLCPSLVTCSGMLCRGIAIGDRFGSQRGRIAAMYHTGT</sequence>
<comment type="caution">
    <text evidence="1">The sequence shown here is derived from an EMBL/GenBank/DDBJ whole genome shotgun (WGS) entry which is preliminary data.</text>
</comment>
<organism evidence="1 2">
    <name type="scientific">Russula earlei</name>
    <dbReference type="NCBI Taxonomy" id="71964"/>
    <lineage>
        <taxon>Eukaryota</taxon>
        <taxon>Fungi</taxon>
        <taxon>Dikarya</taxon>
        <taxon>Basidiomycota</taxon>
        <taxon>Agaricomycotina</taxon>
        <taxon>Agaricomycetes</taxon>
        <taxon>Russulales</taxon>
        <taxon>Russulaceae</taxon>
        <taxon>Russula</taxon>
    </lineage>
</organism>
<dbReference type="Proteomes" id="UP001207468">
    <property type="component" value="Unassembled WGS sequence"/>
</dbReference>
<name>A0ACC0TSP6_9AGAM</name>
<evidence type="ECO:0000313" key="2">
    <source>
        <dbReference type="Proteomes" id="UP001207468"/>
    </source>
</evidence>
<gene>
    <name evidence="1" type="ORF">F5148DRAFT_789132</name>
</gene>
<accession>A0ACC0TSP6</accession>
<dbReference type="EMBL" id="JAGFNK010000692">
    <property type="protein sequence ID" value="KAI9443684.1"/>
    <property type="molecule type" value="Genomic_DNA"/>
</dbReference>
<proteinExistence type="predicted"/>
<keyword evidence="2" id="KW-1185">Reference proteome</keyword>
<reference evidence="1" key="1">
    <citation type="submission" date="2021-03" db="EMBL/GenBank/DDBJ databases">
        <title>Evolutionary priming and transition to the ectomycorrhizal habit in an iconic lineage of mushroom-forming fungi: is preadaptation a requirement?</title>
        <authorList>
            <consortium name="DOE Joint Genome Institute"/>
            <person name="Looney B.P."/>
            <person name="Miyauchi S."/>
            <person name="Morin E."/>
            <person name="Drula E."/>
            <person name="Courty P.E."/>
            <person name="Chicoki N."/>
            <person name="Fauchery L."/>
            <person name="Kohler A."/>
            <person name="Kuo A."/>
            <person name="LaButti K."/>
            <person name="Pangilinan J."/>
            <person name="Lipzen A."/>
            <person name="Riley R."/>
            <person name="Andreopoulos W."/>
            <person name="He G."/>
            <person name="Johnson J."/>
            <person name="Barry K.W."/>
            <person name="Grigoriev I.V."/>
            <person name="Nagy L."/>
            <person name="Hibbett D."/>
            <person name="Henrissat B."/>
            <person name="Matheny P.B."/>
            <person name="Labbe J."/>
            <person name="Martin A.F."/>
        </authorList>
    </citation>
    <scope>NUCLEOTIDE SEQUENCE</scope>
    <source>
        <strain evidence="1">BPL698</strain>
    </source>
</reference>
<protein>
    <submittedName>
        <fullName evidence="1">Uncharacterized protein</fullName>
    </submittedName>
</protein>